<dbReference type="PRINTS" id="PR01438">
    <property type="entry name" value="UNVRSLSTRESS"/>
</dbReference>
<gene>
    <name evidence="3" type="ORF">H5P27_05590</name>
</gene>
<evidence type="ECO:0000313" key="3">
    <source>
        <dbReference type="EMBL" id="MBC2605510.1"/>
    </source>
</evidence>
<dbReference type="EMBL" id="JACHVC010000006">
    <property type="protein sequence ID" value="MBC2605510.1"/>
    <property type="molecule type" value="Genomic_DNA"/>
</dbReference>
<dbReference type="Proteomes" id="UP000526501">
    <property type="component" value="Unassembled WGS sequence"/>
</dbReference>
<reference evidence="3 4" key="1">
    <citation type="submission" date="2020-07" db="EMBL/GenBank/DDBJ databases">
        <authorList>
            <person name="Feng X."/>
        </authorList>
    </citation>
    <scope>NUCLEOTIDE SEQUENCE [LARGE SCALE GENOMIC DNA]</scope>
    <source>
        <strain evidence="3 4">JCM23202</strain>
    </source>
</reference>
<dbReference type="InterPro" id="IPR006016">
    <property type="entry name" value="UspA"/>
</dbReference>
<dbReference type="AlphaFoldDB" id="A0A7X1E796"/>
<dbReference type="SUPFAM" id="SSF52402">
    <property type="entry name" value="Adenine nucleotide alpha hydrolases-like"/>
    <property type="match status" value="2"/>
</dbReference>
<sequence length="280" mass="30592">MKILVCIDGSQYSQSCCEYAAWVADRLQASIDIVYVTDLRQFEVPFVADLSGSLGLQPYQSIMGELQQLEDRKATLILDQAEATLSEAGYKGEIVRIHKTGFLVDSLSDLEASCELIVLGKRGENANFAAEHLGSTMERVVRASKRPCLIASRAFSPVEKVLLAYENVPSCNAAVEYFCNSSSFSDVELHLASVAKKDNESALLSELKEVEDKFSSRGINVVCQMLHGAVAPALADYASEKGIGMLAMGAYGHSRIRHLVIGSTTTEILRDCKLPTLLFR</sequence>
<protein>
    <submittedName>
        <fullName evidence="3">Universal stress protein</fullName>
    </submittedName>
</protein>
<comment type="similarity">
    <text evidence="1">Belongs to the universal stress protein A family.</text>
</comment>
<keyword evidence="4" id="KW-1185">Reference proteome</keyword>
<feature type="domain" description="UspA" evidence="2">
    <location>
        <begin position="185"/>
        <end position="280"/>
    </location>
</feature>
<dbReference type="RefSeq" id="WP_185659385.1">
    <property type="nucleotide sequence ID" value="NZ_CAWPOO010000006.1"/>
</dbReference>
<organism evidence="3 4">
    <name type="scientific">Pelagicoccus albus</name>
    <dbReference type="NCBI Taxonomy" id="415222"/>
    <lineage>
        <taxon>Bacteria</taxon>
        <taxon>Pseudomonadati</taxon>
        <taxon>Verrucomicrobiota</taxon>
        <taxon>Opitutia</taxon>
        <taxon>Puniceicoccales</taxon>
        <taxon>Pelagicoccaceae</taxon>
        <taxon>Pelagicoccus</taxon>
    </lineage>
</organism>
<comment type="caution">
    <text evidence="3">The sequence shown here is derived from an EMBL/GenBank/DDBJ whole genome shotgun (WGS) entry which is preliminary data.</text>
</comment>
<evidence type="ECO:0000256" key="1">
    <source>
        <dbReference type="ARBA" id="ARBA00008791"/>
    </source>
</evidence>
<dbReference type="PANTHER" id="PTHR43010">
    <property type="entry name" value="UNIVERSAL STRESS PROTEIN SLR1230"/>
    <property type="match status" value="1"/>
</dbReference>
<dbReference type="Pfam" id="PF00582">
    <property type="entry name" value="Usp"/>
    <property type="match status" value="2"/>
</dbReference>
<dbReference type="CDD" id="cd00293">
    <property type="entry name" value="USP-like"/>
    <property type="match status" value="2"/>
</dbReference>
<dbReference type="PANTHER" id="PTHR43010:SF1">
    <property type="entry name" value="USPA DOMAIN-CONTAINING PROTEIN"/>
    <property type="match status" value="1"/>
</dbReference>
<proteinExistence type="inferred from homology"/>
<feature type="domain" description="UspA" evidence="2">
    <location>
        <begin position="2"/>
        <end position="150"/>
    </location>
</feature>
<dbReference type="InterPro" id="IPR051688">
    <property type="entry name" value="USP_A"/>
</dbReference>
<dbReference type="Gene3D" id="3.40.50.12370">
    <property type="match status" value="1"/>
</dbReference>
<dbReference type="InterPro" id="IPR006015">
    <property type="entry name" value="Universal_stress_UspA"/>
</dbReference>
<evidence type="ECO:0000313" key="4">
    <source>
        <dbReference type="Proteomes" id="UP000526501"/>
    </source>
</evidence>
<name>A0A7X1E796_9BACT</name>
<evidence type="ECO:0000259" key="2">
    <source>
        <dbReference type="Pfam" id="PF00582"/>
    </source>
</evidence>
<accession>A0A7X1E796</accession>